<protein>
    <submittedName>
        <fullName evidence="1">Uncharacterized protein</fullName>
    </submittedName>
</protein>
<organism evidence="1 2">
    <name type="scientific">Atlantibacter subterraneus</name>
    <dbReference type="NCBI Taxonomy" id="255519"/>
    <lineage>
        <taxon>Bacteria</taxon>
        <taxon>Pseudomonadati</taxon>
        <taxon>Pseudomonadota</taxon>
        <taxon>Gammaproteobacteria</taxon>
        <taxon>Enterobacterales</taxon>
        <taxon>Enterobacteriaceae</taxon>
        <taxon>Atlantibacter</taxon>
    </lineage>
</organism>
<dbReference type="AlphaFoldDB" id="A0A3R9GR04"/>
<sequence length="289" mass="32665">MHHLFLEFHSLKPGVPDVQALMNVIRSEEQTAFVISPEVVKFVNDALIVNTTITSFKNCRFAFNEGSEFVEFDAKGKSRRFTETPAWFISPNDFARGQWLNNHQLANFGTKEFINAFIAKFPNVKERREHCNLLFDLQLDSATPGSAQPAPVRKAGNRNRITTKPKIADLGSPEIFTQFYARLGEAVKNNRFPTLQILTGHDDLAKVPNTLKGSVRTWFKAITGELPPNNKRVEAGNVALFCAPIREQLKQIDALGPERYYQALSQAINQAGEQYIADFTFSFPQQSHY</sequence>
<dbReference type="Proteomes" id="UP000275331">
    <property type="component" value="Unassembled WGS sequence"/>
</dbReference>
<gene>
    <name evidence="1" type="ORF">EGT71_12390</name>
</gene>
<name>A0A3R9GR04_9ENTR</name>
<comment type="caution">
    <text evidence="1">The sequence shown here is derived from an EMBL/GenBank/DDBJ whole genome shotgun (WGS) entry which is preliminary data.</text>
</comment>
<dbReference type="OrthoDB" id="6609169at2"/>
<dbReference type="EMBL" id="RHXB01000007">
    <property type="protein sequence ID" value="RSE25718.1"/>
    <property type="molecule type" value="Genomic_DNA"/>
</dbReference>
<proteinExistence type="predicted"/>
<evidence type="ECO:0000313" key="2">
    <source>
        <dbReference type="Proteomes" id="UP000275331"/>
    </source>
</evidence>
<accession>A0A3R9GR04</accession>
<evidence type="ECO:0000313" key="1">
    <source>
        <dbReference type="EMBL" id="RSE25718.1"/>
    </source>
</evidence>
<reference evidence="1 2" key="1">
    <citation type="submission" date="2018-10" db="EMBL/GenBank/DDBJ databases">
        <title>Transmission dynamics of multidrug resistant bacteria on intensive care unit surfaces.</title>
        <authorList>
            <person name="D'Souza A.W."/>
            <person name="Potter R.F."/>
            <person name="Wallace M."/>
            <person name="Shupe A."/>
            <person name="Patel S."/>
            <person name="Sun S."/>
            <person name="Gul D."/>
            <person name="Kwon J.H."/>
            <person name="Andleeb S."/>
            <person name="Burnham C.-A.D."/>
            <person name="Dantas G."/>
        </authorList>
    </citation>
    <scope>NUCLEOTIDE SEQUENCE [LARGE SCALE GENOMIC DNA]</scope>
    <source>
        <strain evidence="1 2">AS_373</strain>
    </source>
</reference>